<organism evidence="1">
    <name type="scientific">Symploca sp. SIO1C4</name>
    <dbReference type="NCBI Taxonomy" id="2607765"/>
    <lineage>
        <taxon>Bacteria</taxon>
        <taxon>Bacillati</taxon>
        <taxon>Cyanobacteriota</taxon>
        <taxon>Cyanophyceae</taxon>
        <taxon>Coleofasciculales</taxon>
        <taxon>Coleofasciculaceae</taxon>
        <taxon>Symploca</taxon>
    </lineage>
</organism>
<feature type="non-terminal residue" evidence="1">
    <location>
        <position position="1"/>
    </location>
</feature>
<proteinExistence type="predicted"/>
<sequence>MKERYREAMGEIHQQHGDDTKAIKEAALKLYESLRADVAEVFPNPESRHMAAAAMWHVETSNPNLNQPRKACAHLSHHLQITFHLEPDYQRLHEALPQDTYILSVPFDKFATDEEGKIITDKKRQPVGEDLAGEWKAALERKGIAYEATLHPALPMVNFALLDPSEKLIEVLEQKFGDNFNDIDELDLTYCDHLGQTKNISNRIVPPVDYTWVESTEEQTPKSALVLNLFAEEISEQLQDFRFQQAELIGQKYNDFKDEDFGDSKWRGKRVALEVGALDNPNDYRHGSPIVKLDGKQLAMFSTNSPKLPIGASFEATIEPSPRGSALTLNINPESVQLKAEAETEQALPSSQRERLKKLNLRFSQAAAQPDMRDAAAVASRVLHEAIAEKYAETGNRKIKVGDWTAFINSRTQECFVRDKERRVIFHSDLSTNQVNKGLSKEDSIKFEEWVRQKEKLRSLKIATSVGKRETQL</sequence>
<evidence type="ECO:0000313" key="1">
    <source>
        <dbReference type="EMBL" id="NER30177.1"/>
    </source>
</evidence>
<gene>
    <name evidence="1" type="ORF">F6J89_21785</name>
</gene>
<accession>A0A6B3NEX5</accession>
<comment type="caution">
    <text evidence="1">The sequence shown here is derived from an EMBL/GenBank/DDBJ whole genome shotgun (WGS) entry which is preliminary data.</text>
</comment>
<protein>
    <submittedName>
        <fullName evidence="1">Uncharacterized protein</fullName>
    </submittedName>
</protein>
<dbReference type="AlphaFoldDB" id="A0A6B3NEX5"/>
<reference evidence="1" key="1">
    <citation type="submission" date="2019-11" db="EMBL/GenBank/DDBJ databases">
        <title>Genomic insights into an expanded diversity of filamentous marine cyanobacteria reveals the extraordinary biosynthetic potential of Moorea and Okeania.</title>
        <authorList>
            <person name="Ferreira Leao T."/>
            <person name="Wang M."/>
            <person name="Moss N."/>
            <person name="Da Silva R."/>
            <person name="Sanders J."/>
            <person name="Nurk S."/>
            <person name="Gurevich A."/>
            <person name="Humphrey G."/>
            <person name="Reher R."/>
            <person name="Zhu Q."/>
            <person name="Belda-Ferre P."/>
            <person name="Glukhov E."/>
            <person name="Rex R."/>
            <person name="Dorrestein P.C."/>
            <person name="Knight R."/>
            <person name="Pevzner P."/>
            <person name="Gerwick W.H."/>
            <person name="Gerwick L."/>
        </authorList>
    </citation>
    <scope>NUCLEOTIDE SEQUENCE</scope>
    <source>
        <strain evidence="1">SIO1C4</strain>
    </source>
</reference>
<name>A0A6B3NEX5_9CYAN</name>
<dbReference type="EMBL" id="JAAHFQ010000500">
    <property type="protein sequence ID" value="NER30177.1"/>
    <property type="molecule type" value="Genomic_DNA"/>
</dbReference>